<feature type="signal peptide" evidence="2">
    <location>
        <begin position="1"/>
        <end position="22"/>
    </location>
</feature>
<keyword evidence="2" id="KW-0732">Signal</keyword>
<keyword evidence="1" id="KW-0812">Transmembrane</keyword>
<feature type="chain" id="PRO_5005186205" description="DUF5683 domain-containing protein" evidence="2">
    <location>
        <begin position="23"/>
        <end position="163"/>
    </location>
</feature>
<keyword evidence="1" id="KW-1133">Transmembrane helix</keyword>
<evidence type="ECO:0000256" key="1">
    <source>
        <dbReference type="SAM" id="Phobius"/>
    </source>
</evidence>
<keyword evidence="1" id="KW-0472">Membrane</keyword>
<sequence>MKKIIAALVVVSVLFFNANAFAGNFELDFSEAKPFNAALRSVLMPGWGQGWNEQPVKGWITFGLFAAAVGGAFYFNGQANNKYNEYKTLGAIDGNLYNDYETNYNTSTYFTYGAIAVWLYAVIDAYFTCQSQIAEGGAAKKSAFNVGYDQNRSAYMFNYSHKI</sequence>
<dbReference type="Pfam" id="PF18935">
    <property type="entry name" value="DUF5683"/>
    <property type="match status" value="1"/>
</dbReference>
<dbReference type="InterPro" id="IPR043738">
    <property type="entry name" value="DUF5683"/>
</dbReference>
<feature type="transmembrane region" description="Helical" evidence="1">
    <location>
        <begin position="59"/>
        <end position="77"/>
    </location>
</feature>
<gene>
    <name evidence="4" type="ORF">Epro_0616</name>
</gene>
<evidence type="ECO:0000256" key="2">
    <source>
        <dbReference type="SAM" id="SignalP"/>
    </source>
</evidence>
<dbReference type="Proteomes" id="UP000035337">
    <property type="component" value="Chromosome"/>
</dbReference>
<reference evidence="4 5" key="1">
    <citation type="submission" date="2014-09" db="EMBL/GenBank/DDBJ databases">
        <title>Complete genome sequence of Endomicrobium proavitum.</title>
        <authorList>
            <person name="Zheng H."/>
        </authorList>
    </citation>
    <scope>NUCLEOTIDE SEQUENCE [LARGE SCALE GENOMIC DNA]</scope>
    <source>
        <strain evidence="4 5">Rsa215</strain>
    </source>
</reference>
<dbReference type="RefSeq" id="WP_052570514.1">
    <property type="nucleotide sequence ID" value="NZ_CP009498.1"/>
</dbReference>
<evidence type="ECO:0000313" key="4">
    <source>
        <dbReference type="EMBL" id="AKL97995.1"/>
    </source>
</evidence>
<organism evidence="4 5">
    <name type="scientific">Endomicrobium proavitum</name>
    <dbReference type="NCBI Taxonomy" id="1408281"/>
    <lineage>
        <taxon>Bacteria</taxon>
        <taxon>Pseudomonadati</taxon>
        <taxon>Elusimicrobiota</taxon>
        <taxon>Endomicrobiia</taxon>
        <taxon>Endomicrobiales</taxon>
        <taxon>Endomicrobiaceae</taxon>
        <taxon>Endomicrobium</taxon>
    </lineage>
</organism>
<dbReference type="STRING" id="1408281.Epro_0616"/>
<proteinExistence type="predicted"/>
<accession>A0A0G3WJF2</accession>
<dbReference type="EMBL" id="CP009498">
    <property type="protein sequence ID" value="AKL97995.1"/>
    <property type="molecule type" value="Genomic_DNA"/>
</dbReference>
<evidence type="ECO:0000313" key="5">
    <source>
        <dbReference type="Proteomes" id="UP000035337"/>
    </source>
</evidence>
<feature type="domain" description="DUF5683" evidence="3">
    <location>
        <begin position="32"/>
        <end position="96"/>
    </location>
</feature>
<dbReference type="OrthoDB" id="1090870at2"/>
<dbReference type="KEGG" id="epo:Epro_0616"/>
<keyword evidence="5" id="KW-1185">Reference proteome</keyword>
<dbReference type="AlphaFoldDB" id="A0A0G3WJF2"/>
<protein>
    <recommendedName>
        <fullName evidence="3">DUF5683 domain-containing protein</fullName>
    </recommendedName>
</protein>
<evidence type="ECO:0000259" key="3">
    <source>
        <dbReference type="Pfam" id="PF18935"/>
    </source>
</evidence>
<name>A0A0G3WJF2_9BACT</name>